<feature type="transmembrane region" description="Helical" evidence="1">
    <location>
        <begin position="12"/>
        <end position="34"/>
    </location>
</feature>
<sequence>MTSAWEEKSKDRLWAGAVSGTVVLLSSAFIYAFFSQANPAFETAFSNVFSLTADLGKCSPSFSTMIMAQMVYSIVITLFLALVAGRCAFKAITDAEGRKSFCMIAGGALAFGGSSLAWQ</sequence>
<dbReference type="RefSeq" id="WP_008877468.1">
    <property type="nucleotide sequence ID" value="NZ_CAUM01000146.1"/>
</dbReference>
<dbReference type="STRING" id="1297569.MESS2_760117"/>
<evidence type="ECO:0000313" key="2">
    <source>
        <dbReference type="EMBL" id="CCV08595.1"/>
    </source>
</evidence>
<keyword evidence="1" id="KW-0812">Transmembrane</keyword>
<evidence type="ECO:0000313" key="3">
    <source>
        <dbReference type="Proteomes" id="UP000012062"/>
    </source>
</evidence>
<dbReference type="Proteomes" id="UP000012062">
    <property type="component" value="Unassembled WGS sequence"/>
</dbReference>
<keyword evidence="1" id="KW-0472">Membrane</keyword>
<accession>M5EX83</accession>
<reference evidence="2 3" key="1">
    <citation type="submission" date="2013-02" db="EMBL/GenBank/DDBJ databases">
        <authorList>
            <person name="Genoscope - CEA"/>
        </authorList>
    </citation>
    <scope>NUCLEOTIDE SEQUENCE [LARGE SCALE GENOMIC DNA]</scope>
    <source>
        <strain evidence="2 3">STM 2683</strain>
    </source>
</reference>
<evidence type="ECO:0000256" key="1">
    <source>
        <dbReference type="SAM" id="Phobius"/>
    </source>
</evidence>
<protein>
    <submittedName>
        <fullName evidence="2">Uncharacterized protein</fullName>
    </submittedName>
</protein>
<comment type="caution">
    <text evidence="2">The sequence shown here is derived from an EMBL/GenBank/DDBJ whole genome shotgun (WGS) entry which is preliminary data.</text>
</comment>
<gene>
    <name evidence="2" type="ORF">MESS2_760117</name>
</gene>
<dbReference type="AlphaFoldDB" id="M5EX83"/>
<name>M5EX83_9HYPH</name>
<feature type="transmembrane region" description="Helical" evidence="1">
    <location>
        <begin position="101"/>
        <end position="118"/>
    </location>
</feature>
<proteinExistence type="predicted"/>
<dbReference type="OrthoDB" id="8101251at2"/>
<feature type="transmembrane region" description="Helical" evidence="1">
    <location>
        <begin position="70"/>
        <end position="89"/>
    </location>
</feature>
<keyword evidence="1" id="KW-1133">Transmembrane helix</keyword>
<organism evidence="2 3">
    <name type="scientific">Mesorhizobium metallidurans STM 2683</name>
    <dbReference type="NCBI Taxonomy" id="1297569"/>
    <lineage>
        <taxon>Bacteria</taxon>
        <taxon>Pseudomonadati</taxon>
        <taxon>Pseudomonadota</taxon>
        <taxon>Alphaproteobacteria</taxon>
        <taxon>Hyphomicrobiales</taxon>
        <taxon>Phyllobacteriaceae</taxon>
        <taxon>Mesorhizobium</taxon>
    </lineage>
</organism>
<dbReference type="EMBL" id="CAUM01000146">
    <property type="protein sequence ID" value="CCV08595.1"/>
    <property type="molecule type" value="Genomic_DNA"/>
</dbReference>
<keyword evidence="3" id="KW-1185">Reference proteome</keyword>